<reference evidence="2 3" key="1">
    <citation type="submission" date="2016-05" db="EMBL/GenBank/DDBJ databases">
        <title>A degradative enzymes factory behind the ericoid mycorrhizal symbiosis.</title>
        <authorList>
            <consortium name="DOE Joint Genome Institute"/>
            <person name="Martino E."/>
            <person name="Morin E."/>
            <person name="Grelet G."/>
            <person name="Kuo A."/>
            <person name="Kohler A."/>
            <person name="Daghino S."/>
            <person name="Barry K."/>
            <person name="Choi C."/>
            <person name="Cichocki N."/>
            <person name="Clum A."/>
            <person name="Copeland A."/>
            <person name="Hainaut M."/>
            <person name="Haridas S."/>
            <person name="Labutti K."/>
            <person name="Lindquist E."/>
            <person name="Lipzen A."/>
            <person name="Khouja H.-R."/>
            <person name="Murat C."/>
            <person name="Ohm R."/>
            <person name="Olson A."/>
            <person name="Spatafora J."/>
            <person name="Veneault-Fourrey C."/>
            <person name="Henrissat B."/>
            <person name="Grigoriev I."/>
            <person name="Martin F."/>
            <person name="Perotto S."/>
        </authorList>
    </citation>
    <scope>NUCLEOTIDE SEQUENCE [LARGE SCALE GENOMIC DNA]</scope>
    <source>
        <strain evidence="2 3">UAMH 7357</strain>
    </source>
</reference>
<feature type="compositionally biased region" description="Basic and acidic residues" evidence="1">
    <location>
        <begin position="290"/>
        <end position="300"/>
    </location>
</feature>
<dbReference type="EMBL" id="KZ613468">
    <property type="protein sequence ID" value="PMD26233.1"/>
    <property type="molecule type" value="Genomic_DNA"/>
</dbReference>
<evidence type="ECO:0000256" key="1">
    <source>
        <dbReference type="SAM" id="MobiDB-lite"/>
    </source>
</evidence>
<organism evidence="2 3">
    <name type="scientific">Hyaloscypha hepaticicola</name>
    <dbReference type="NCBI Taxonomy" id="2082293"/>
    <lineage>
        <taxon>Eukaryota</taxon>
        <taxon>Fungi</taxon>
        <taxon>Dikarya</taxon>
        <taxon>Ascomycota</taxon>
        <taxon>Pezizomycotina</taxon>
        <taxon>Leotiomycetes</taxon>
        <taxon>Helotiales</taxon>
        <taxon>Hyaloscyphaceae</taxon>
        <taxon>Hyaloscypha</taxon>
    </lineage>
</organism>
<accession>A0A2J6QIZ5</accession>
<feature type="compositionally biased region" description="Acidic residues" evidence="1">
    <location>
        <begin position="127"/>
        <end position="139"/>
    </location>
</feature>
<gene>
    <name evidence="2" type="ORF">NA56DRAFT_744419</name>
</gene>
<sequence length="339" mass="36729">MNLRMKDVGELGLKGNLTLAHRKAEYPPRISHPHHTSKIRMDPERISPEISEDEEANFMAAMMGFAAFGSQKPPAKKRKFNPTTDAFVEGQALAKLDRGGKKGTGSGGNNVPLGKMRVLGEKKGNADEIELDLNDEDDDGPRYMDTSLPPPAEAGLRGGNADVEDDDGPRYVDTSRPAPADVQRERGQDEGPAYVDTSEVSPEEAAEMQARIDAILASIGSEPVHAEDDDVPTESRTLPPPPPGLPQRLAFAASSDTEFMQGASRGRASSDRASTSSRGGRGRGRGGGGGRERGERNEKWYEDYYDPTFNENPWARLEKEKGLSSVGTWLESQPRRGGG</sequence>
<feature type="region of interest" description="Disordered" evidence="1">
    <location>
        <begin position="320"/>
        <end position="339"/>
    </location>
</feature>
<keyword evidence="3" id="KW-1185">Reference proteome</keyword>
<protein>
    <submittedName>
        <fullName evidence="2">Uncharacterized protein</fullName>
    </submittedName>
</protein>
<feature type="region of interest" description="Disordered" evidence="1">
    <location>
        <begin position="91"/>
        <end position="300"/>
    </location>
</feature>
<dbReference type="AlphaFoldDB" id="A0A2J6QIZ5"/>
<feature type="compositionally biased region" description="Low complexity" evidence="1">
    <location>
        <begin position="262"/>
        <end position="278"/>
    </location>
</feature>
<name>A0A2J6QIZ5_9HELO</name>
<proteinExistence type="predicted"/>
<evidence type="ECO:0000313" key="2">
    <source>
        <dbReference type="EMBL" id="PMD26233.1"/>
    </source>
</evidence>
<dbReference type="Proteomes" id="UP000235672">
    <property type="component" value="Unassembled WGS sequence"/>
</dbReference>
<evidence type="ECO:0000313" key="3">
    <source>
        <dbReference type="Proteomes" id="UP000235672"/>
    </source>
</evidence>
<dbReference type="OrthoDB" id="5419162at2759"/>